<evidence type="ECO:0000256" key="8">
    <source>
        <dbReference type="ARBA" id="ARBA00022833"/>
    </source>
</evidence>
<dbReference type="GO" id="GO:0003677">
    <property type="term" value="F:DNA binding"/>
    <property type="evidence" value="ECO:0007669"/>
    <property type="project" value="UniProtKB-KW"/>
</dbReference>
<comment type="subunit">
    <text evidence="12">Monomer. Interacts with DnaB.</text>
</comment>
<dbReference type="InterPro" id="IPR050219">
    <property type="entry name" value="DnaG_primase"/>
</dbReference>
<protein>
    <recommendedName>
        <fullName evidence="12 13">DNA primase</fullName>
        <ecNumber evidence="12">2.7.7.101</ecNumber>
    </recommendedName>
</protein>
<keyword evidence="8 13" id="KW-0862">Zinc</keyword>
<dbReference type="Gene3D" id="3.40.1360.10">
    <property type="match status" value="1"/>
</dbReference>
<dbReference type="SMART" id="SM00493">
    <property type="entry name" value="TOPRIM"/>
    <property type="match status" value="1"/>
</dbReference>
<comment type="similarity">
    <text evidence="12 13">Belongs to the DnaG primase family.</text>
</comment>
<comment type="caution">
    <text evidence="16">The sequence shown here is derived from an EMBL/GenBank/DDBJ whole genome shotgun (WGS) entry which is preliminary data.</text>
</comment>
<keyword evidence="11 12" id="KW-0804">Transcription</keyword>
<evidence type="ECO:0000256" key="7">
    <source>
        <dbReference type="ARBA" id="ARBA00022771"/>
    </source>
</evidence>
<comment type="catalytic activity">
    <reaction evidence="12">
        <text>ssDNA + n NTP = ssDNA/pppN(pN)n-1 hybrid + (n-1) diphosphate.</text>
        <dbReference type="EC" id="2.7.7.101"/>
    </reaction>
</comment>
<dbReference type="PROSITE" id="PS50880">
    <property type="entry name" value="TOPRIM"/>
    <property type="match status" value="1"/>
</dbReference>
<dbReference type="EC" id="2.7.7.101" evidence="12"/>
<keyword evidence="9" id="KW-0460">Magnesium</keyword>
<evidence type="ECO:0000256" key="2">
    <source>
        <dbReference type="ARBA" id="ARBA00022515"/>
    </source>
</evidence>
<feature type="zinc finger region" description="CHC2-type" evidence="14">
    <location>
        <begin position="36"/>
        <end position="61"/>
    </location>
</feature>
<dbReference type="InterPro" id="IPR037068">
    <property type="entry name" value="DNA_primase_core_N_sf"/>
</dbReference>
<accession>A0A1G2E418</accession>
<evidence type="ECO:0000256" key="4">
    <source>
        <dbReference type="ARBA" id="ARBA00022695"/>
    </source>
</evidence>
<comment type="function">
    <text evidence="12 13">RNA polymerase that catalyzes the synthesis of short RNA molecules used as primers for DNA polymerase during DNA replication.</text>
</comment>
<dbReference type="PIRSF" id="PIRSF002811">
    <property type="entry name" value="DnaG"/>
    <property type="match status" value="1"/>
</dbReference>
<comment type="cofactor">
    <cofactor evidence="13 14">
        <name>Zn(2+)</name>
        <dbReference type="ChEBI" id="CHEBI:29105"/>
    </cofactor>
    <text evidence="13 14">Binds 1 zinc ion per monomer.</text>
</comment>
<dbReference type="PANTHER" id="PTHR30313">
    <property type="entry name" value="DNA PRIMASE"/>
    <property type="match status" value="1"/>
</dbReference>
<dbReference type="CDD" id="cd03364">
    <property type="entry name" value="TOPRIM_DnaG_primases"/>
    <property type="match status" value="1"/>
</dbReference>
<dbReference type="NCBIfam" id="TIGR01391">
    <property type="entry name" value="dnaG"/>
    <property type="match status" value="1"/>
</dbReference>
<dbReference type="InterPro" id="IPR019475">
    <property type="entry name" value="DNA_primase_DnaB-bd"/>
</dbReference>
<evidence type="ECO:0000256" key="11">
    <source>
        <dbReference type="ARBA" id="ARBA00023163"/>
    </source>
</evidence>
<keyword evidence="7 14" id="KW-0863">Zinc-finger</keyword>
<keyword evidence="3 12" id="KW-0808">Transferase</keyword>
<dbReference type="SMART" id="SM00400">
    <property type="entry name" value="ZnF_CHCC"/>
    <property type="match status" value="1"/>
</dbReference>
<dbReference type="GO" id="GO:0006269">
    <property type="term" value="P:DNA replication, synthesis of primer"/>
    <property type="evidence" value="ECO:0007669"/>
    <property type="project" value="UniProtKB-UniRule"/>
</dbReference>
<dbReference type="Gene3D" id="1.20.50.20">
    <property type="entry name" value="DnaG, RNA polymerase domain, helical bundle"/>
    <property type="match status" value="1"/>
</dbReference>
<dbReference type="InterPro" id="IPR030846">
    <property type="entry name" value="DnaG_bac"/>
</dbReference>
<evidence type="ECO:0000313" key="16">
    <source>
        <dbReference type="EMBL" id="OGZ20402.1"/>
    </source>
</evidence>
<comment type="caution">
    <text evidence="12">Lacks conserved residue(s) required for the propagation of feature annotation.</text>
</comment>
<evidence type="ECO:0000256" key="10">
    <source>
        <dbReference type="ARBA" id="ARBA00023125"/>
    </source>
</evidence>
<keyword evidence="1 12" id="KW-0240">DNA-directed RNA polymerase</keyword>
<evidence type="ECO:0000256" key="14">
    <source>
        <dbReference type="PIRSR" id="PIRSR002811-1"/>
    </source>
</evidence>
<dbReference type="SUPFAM" id="SSF57783">
    <property type="entry name" value="Zinc beta-ribbon"/>
    <property type="match status" value="1"/>
</dbReference>
<dbReference type="Pfam" id="PF08275">
    <property type="entry name" value="DNAG_N"/>
    <property type="match status" value="1"/>
</dbReference>
<dbReference type="Pfam" id="PF13155">
    <property type="entry name" value="Toprim_2"/>
    <property type="match status" value="1"/>
</dbReference>
<gene>
    <name evidence="12" type="primary">dnaG</name>
    <name evidence="16" type="ORF">A2626_02035</name>
</gene>
<dbReference type="GO" id="GO:0008270">
    <property type="term" value="F:zinc ion binding"/>
    <property type="evidence" value="ECO:0007669"/>
    <property type="project" value="UniProtKB-KW"/>
</dbReference>
<organism evidence="16 17">
    <name type="scientific">Candidatus Nealsonbacteria bacterium RIFCSPHIGHO2_01_FULL_38_55</name>
    <dbReference type="NCBI Taxonomy" id="1801664"/>
    <lineage>
        <taxon>Bacteria</taxon>
        <taxon>Candidatus Nealsoniibacteriota</taxon>
    </lineage>
</organism>
<dbReference type="InterPro" id="IPR006171">
    <property type="entry name" value="TOPRIM_dom"/>
</dbReference>
<dbReference type="EMBL" id="MHLZ01000001">
    <property type="protein sequence ID" value="OGZ20402.1"/>
    <property type="molecule type" value="Genomic_DNA"/>
</dbReference>
<dbReference type="GO" id="GO:0000428">
    <property type="term" value="C:DNA-directed RNA polymerase complex"/>
    <property type="evidence" value="ECO:0007669"/>
    <property type="project" value="UniProtKB-KW"/>
</dbReference>
<evidence type="ECO:0000256" key="1">
    <source>
        <dbReference type="ARBA" id="ARBA00022478"/>
    </source>
</evidence>
<evidence type="ECO:0000256" key="6">
    <source>
        <dbReference type="ARBA" id="ARBA00022723"/>
    </source>
</evidence>
<feature type="domain" description="Toprim" evidence="15">
    <location>
        <begin position="260"/>
        <end position="341"/>
    </location>
</feature>
<dbReference type="PANTHER" id="PTHR30313:SF2">
    <property type="entry name" value="DNA PRIMASE"/>
    <property type="match status" value="1"/>
</dbReference>
<evidence type="ECO:0000259" key="15">
    <source>
        <dbReference type="PROSITE" id="PS50880"/>
    </source>
</evidence>
<proteinExistence type="inferred from homology"/>
<dbReference type="GO" id="GO:0005737">
    <property type="term" value="C:cytoplasm"/>
    <property type="evidence" value="ECO:0007669"/>
    <property type="project" value="TreeGrafter"/>
</dbReference>
<evidence type="ECO:0000256" key="9">
    <source>
        <dbReference type="ARBA" id="ARBA00022842"/>
    </source>
</evidence>
<evidence type="ECO:0000313" key="17">
    <source>
        <dbReference type="Proteomes" id="UP000177360"/>
    </source>
</evidence>
<sequence>MAFSPIDEIKSRLDVAEVIGGYVKLQKAGVNFRAPCPFHSEKTPSFFVSPARQSWHCFGACSEGGDIFKFVMKIESVEFGDALRILAKKAGVELKRQDPKLATEKQRLCEIAELACKFFEKQLEGSREGKEVKNYLLGRGIKEETIKKWRLGYSPDLWAGLSDFLVSRGYKREEIEKAGLCLKSEKSSNYYDRFRGRIMFPVFDFGSQVVGFGGRVFKHDSRPDGQKEAKYINTPNTLIYDKSRILYGLQTAGTEIRKKNFAVLVEGYVDAIMAQQAGFENTVASSGTALTPWQLKILKRHSENLFTAFDMDPAGDTATKRSIGFAQEMGFNIKVVVMPGDMDPADAVLKDPKIWQDSVERARTIHDFYFENTFAKFDKNFLEGKKEISKILIPIIKKIPNKIEQSLWVKDLAERIGTREENVLEELEKIEIAGQEPYFQEATEPAVEEIASSPLVVNTRQGLMEERLVILALRAPKNLDIIQDSDFGFLTPHIVDMISFLRQKEKGKDVLVQNFSSDLAKRLEYLSIKSEAEIALATPEDPAKKKMDWMKKSEAEEIEEEFRACLREIKTAAFKNKLDEISQKIKEAEVGKNPEMVLRLMKEFNDFSKQKTDLEII</sequence>
<evidence type="ECO:0000256" key="3">
    <source>
        <dbReference type="ARBA" id="ARBA00022679"/>
    </source>
</evidence>
<dbReference type="Pfam" id="PF10410">
    <property type="entry name" value="DnaB_bind"/>
    <property type="match status" value="1"/>
</dbReference>
<reference evidence="16 17" key="1">
    <citation type="journal article" date="2016" name="Nat. Commun.">
        <title>Thousands of microbial genomes shed light on interconnected biogeochemical processes in an aquifer system.</title>
        <authorList>
            <person name="Anantharaman K."/>
            <person name="Brown C.T."/>
            <person name="Hug L.A."/>
            <person name="Sharon I."/>
            <person name="Castelle C.J."/>
            <person name="Probst A.J."/>
            <person name="Thomas B.C."/>
            <person name="Singh A."/>
            <person name="Wilkins M.J."/>
            <person name="Karaoz U."/>
            <person name="Brodie E.L."/>
            <person name="Williams K.H."/>
            <person name="Hubbard S.S."/>
            <person name="Banfield J.F."/>
        </authorList>
    </citation>
    <scope>NUCLEOTIDE SEQUENCE [LARGE SCALE GENOMIC DNA]</scope>
</reference>
<dbReference type="Gene3D" id="3.90.980.10">
    <property type="entry name" value="DNA primase, catalytic core, N-terminal domain"/>
    <property type="match status" value="1"/>
</dbReference>
<dbReference type="Proteomes" id="UP000177360">
    <property type="component" value="Unassembled WGS sequence"/>
</dbReference>
<evidence type="ECO:0000256" key="13">
    <source>
        <dbReference type="PIRNR" id="PIRNR002811"/>
    </source>
</evidence>
<dbReference type="FunFam" id="3.90.580.10:FF:000001">
    <property type="entry name" value="DNA primase"/>
    <property type="match status" value="1"/>
</dbReference>
<keyword evidence="10 12" id="KW-0238">DNA-binding</keyword>
<keyword evidence="5 12" id="KW-0235">DNA replication</keyword>
<dbReference type="InterPro" id="IPR002694">
    <property type="entry name" value="Znf_CHC2"/>
</dbReference>
<dbReference type="Gene3D" id="3.90.580.10">
    <property type="entry name" value="Zinc finger, CHC2-type domain"/>
    <property type="match status" value="1"/>
</dbReference>
<keyword evidence="6 13" id="KW-0479">Metal-binding</keyword>
<evidence type="ECO:0000256" key="5">
    <source>
        <dbReference type="ARBA" id="ARBA00022705"/>
    </source>
</evidence>
<dbReference type="SUPFAM" id="SSF56731">
    <property type="entry name" value="DNA primase core"/>
    <property type="match status" value="1"/>
</dbReference>
<dbReference type="InterPro" id="IPR013264">
    <property type="entry name" value="DNAG_N"/>
</dbReference>
<evidence type="ECO:0000256" key="12">
    <source>
        <dbReference type="HAMAP-Rule" id="MF_00974"/>
    </source>
</evidence>
<dbReference type="Pfam" id="PF01807">
    <property type="entry name" value="Zn_ribbon_DnaG"/>
    <property type="match status" value="1"/>
</dbReference>
<name>A0A1G2E418_9BACT</name>
<keyword evidence="4 12" id="KW-0548">Nucleotidyltransferase</keyword>
<dbReference type="InterPro" id="IPR006295">
    <property type="entry name" value="DNA_primase_DnaG"/>
</dbReference>
<keyword evidence="2 12" id="KW-0639">Primosome</keyword>
<dbReference type="GO" id="GO:0003899">
    <property type="term" value="F:DNA-directed RNA polymerase activity"/>
    <property type="evidence" value="ECO:0007669"/>
    <property type="project" value="UniProtKB-UniRule"/>
</dbReference>
<dbReference type="InterPro" id="IPR034151">
    <property type="entry name" value="TOPRIM_DnaG_bac"/>
</dbReference>
<dbReference type="HAMAP" id="MF_00974">
    <property type="entry name" value="DNA_primase_DnaG"/>
    <property type="match status" value="1"/>
</dbReference>
<dbReference type="InterPro" id="IPR036977">
    <property type="entry name" value="DNA_primase_Znf_CHC2"/>
</dbReference>
<dbReference type="GO" id="GO:1990077">
    <property type="term" value="C:primosome complex"/>
    <property type="evidence" value="ECO:0007669"/>
    <property type="project" value="UniProtKB-KW"/>
</dbReference>
<dbReference type="AlphaFoldDB" id="A0A1G2E418"/>